<dbReference type="InterPro" id="IPR056072">
    <property type="entry name" value="SNTX_MACPF/CDC-like_dom"/>
</dbReference>
<dbReference type="Proteomes" id="UP000028760">
    <property type="component" value="Unassembled WGS sequence"/>
</dbReference>
<dbReference type="Pfam" id="PF00622">
    <property type="entry name" value="SPRY"/>
    <property type="match status" value="1"/>
</dbReference>
<accession>A0A087Y2D6</accession>
<dbReference type="GO" id="GO:0090729">
    <property type="term" value="F:toxin activity"/>
    <property type="evidence" value="ECO:0007669"/>
    <property type="project" value="UniProtKB-KW"/>
</dbReference>
<dbReference type="GO" id="GO:0031640">
    <property type="term" value="P:killing of cells of another organism"/>
    <property type="evidence" value="ECO:0007669"/>
    <property type="project" value="UniProtKB-KW"/>
</dbReference>
<dbReference type="GeneID" id="103133053"/>
<evidence type="ECO:0000259" key="7">
    <source>
        <dbReference type="PROSITE" id="PS50188"/>
    </source>
</evidence>
<dbReference type="InterPro" id="IPR006574">
    <property type="entry name" value="PRY"/>
</dbReference>
<sequence>MSSNQVEIAALGRPFALGMLYDARKDQLITGFSLCNKETIKKNTSTKAQNSSSYHVTASDTLESKSSLLDVNVSLKASILGGLIEVGGSASYLNDKKKFKNQSRITLQYKATTTYEHLSLSHIEKKELDAKSFNPNLSATHVATGILYGANAFFVFDSEKLDSSSLQKIGTSAELAINKIPGFSFEAKVKVELTDEEKAATNKFSCKFYGDLILDKNPATFQDAVKTYSRLPELLGKNGENSVPIKVWLTPLKDLEPSASELMGDFSVGLVRKATDTLESIREMEMRCNEALDEKVVECFPELYKKFKRFHDLCNDYTTMLRQTMQKKIPLIREGKEDEKSVEKLLDDHKKSPFSEEYLDKWLDNGEREINIIKSCADIMEGIKTVPDESDLDREALAAGVENALCFVFTSVETDDPFTEQMTKYLSRDKAAAPPSVTAPTKDHWFFSNEIVTNMRKNAKEFYTIAKYLKSSSKFRFLVAVLPNKKFKGATIYQYMDGILKTDDFSKPVITDVTANLDRRNLLYYYCDLTLDPNTATDSLQLSEGNKKATLTTQIPQDGSVPYVLCTAGLTGRHYFEVTWSSASATYAGVVLACIGGKPGKQTSFEHYHKYYALRCLCGMYMADQSQTMSYNVNPPEGCNRFGVFLDYPGGTVSFFAVWGKILHHLHTFKYNFTEPVYPGLYIIFKDNYAAFCPPE</sequence>
<keyword evidence="5" id="KW-0354">Hemolysis</keyword>
<name>A0A087Y2D6_POEFO</name>
<dbReference type="EMBL" id="AYCK01029291">
    <property type="status" value="NOT_ANNOTATED_CDS"/>
    <property type="molecule type" value="Genomic_DNA"/>
</dbReference>
<evidence type="ECO:0000313" key="9">
    <source>
        <dbReference type="Proteomes" id="UP000028760"/>
    </source>
</evidence>
<dbReference type="PANTHER" id="PTHR31594">
    <property type="entry name" value="AIG1-TYPE G DOMAIN-CONTAINING PROTEIN"/>
    <property type="match status" value="1"/>
</dbReference>
<keyword evidence="6" id="KW-0204">Cytolysis</keyword>
<dbReference type="Pfam" id="PF18078">
    <property type="entry name" value="Thioredoxin_11"/>
    <property type="match status" value="1"/>
</dbReference>
<dbReference type="eggNOG" id="ENOG502QTS0">
    <property type="taxonomic scope" value="Eukaryota"/>
</dbReference>
<evidence type="ECO:0000256" key="1">
    <source>
        <dbReference type="ARBA" id="ARBA00004613"/>
    </source>
</evidence>
<dbReference type="PRINTS" id="PR01407">
    <property type="entry name" value="BUTYPHLNCDUF"/>
</dbReference>
<dbReference type="InterPro" id="IPR003879">
    <property type="entry name" value="Butyrophylin_SPRY"/>
</dbReference>
<evidence type="ECO:0000313" key="8">
    <source>
        <dbReference type="Ensembl" id="ENSPFOP00000012189.1"/>
    </source>
</evidence>
<feature type="domain" description="B30.2/SPRY" evidence="7">
    <location>
        <begin position="509"/>
        <end position="696"/>
    </location>
</feature>
<evidence type="ECO:0000256" key="6">
    <source>
        <dbReference type="ARBA" id="ARBA00022852"/>
    </source>
</evidence>
<dbReference type="InterPro" id="IPR052090">
    <property type="entry name" value="Cytolytic_pore-forming_toxin"/>
</dbReference>
<dbReference type="AlphaFoldDB" id="A0A087Y2D6"/>
<evidence type="ECO:0000256" key="5">
    <source>
        <dbReference type="ARBA" id="ARBA00022735"/>
    </source>
</evidence>
<dbReference type="InterPro" id="IPR003877">
    <property type="entry name" value="SPRY_dom"/>
</dbReference>
<dbReference type="InterPro" id="IPR043136">
    <property type="entry name" value="B30.2/SPRY_sf"/>
</dbReference>
<keyword evidence="3" id="KW-0964">Secreted</keyword>
<dbReference type="PROSITE" id="PS50188">
    <property type="entry name" value="B302_SPRY"/>
    <property type="match status" value="1"/>
</dbReference>
<dbReference type="InterPro" id="IPR048997">
    <property type="entry name" value="Stonustoxin-like_helical"/>
</dbReference>
<dbReference type="OMA" id="CHETERP"/>
<dbReference type="SMART" id="SM00449">
    <property type="entry name" value="SPRY"/>
    <property type="match status" value="1"/>
</dbReference>
<dbReference type="Pfam" id="PF24674">
    <property type="entry name" value="MACPF_SNTX"/>
    <property type="match status" value="1"/>
</dbReference>
<dbReference type="Pfam" id="PF21109">
    <property type="entry name" value="Stonustoxin_helical"/>
    <property type="match status" value="1"/>
</dbReference>
<evidence type="ECO:0000256" key="2">
    <source>
        <dbReference type="ARBA" id="ARBA00006480"/>
    </source>
</evidence>
<keyword evidence="9" id="KW-1185">Reference proteome</keyword>
<comment type="subcellular location">
    <subcellularLocation>
        <location evidence="1">Secreted</location>
    </subcellularLocation>
</comment>
<dbReference type="Ensembl" id="ENSPFOT00000012206.1">
    <property type="protein sequence ID" value="ENSPFOP00000012189.1"/>
    <property type="gene ID" value="ENSPFOG00000012193.1"/>
</dbReference>
<evidence type="ECO:0000256" key="3">
    <source>
        <dbReference type="ARBA" id="ARBA00022525"/>
    </source>
</evidence>
<reference evidence="8" key="3">
    <citation type="submission" date="2025-09" db="UniProtKB">
        <authorList>
            <consortium name="Ensembl"/>
        </authorList>
    </citation>
    <scope>IDENTIFICATION</scope>
</reference>
<dbReference type="PANTHER" id="PTHR31594:SF16">
    <property type="entry name" value="SI:CH211-281L24.3"/>
    <property type="match status" value="1"/>
</dbReference>
<dbReference type="InterPro" id="IPR013320">
    <property type="entry name" value="ConA-like_dom_sf"/>
</dbReference>
<comment type="similarity">
    <text evidence="2">Belongs to the SNTX/VTX toxin family.</text>
</comment>
<dbReference type="GO" id="GO:0005576">
    <property type="term" value="C:extracellular region"/>
    <property type="evidence" value="ECO:0007669"/>
    <property type="project" value="UniProtKB-SubCell"/>
</dbReference>
<dbReference type="SUPFAM" id="SSF49899">
    <property type="entry name" value="Concanavalin A-like lectins/glucanases"/>
    <property type="match status" value="1"/>
</dbReference>
<evidence type="ECO:0000256" key="4">
    <source>
        <dbReference type="ARBA" id="ARBA00022656"/>
    </source>
</evidence>
<protein>
    <submittedName>
        <fullName evidence="8">Stonustoxin subunit alpha-like</fullName>
    </submittedName>
</protein>
<dbReference type="STRING" id="48698.ENSPFOP00000012189"/>
<dbReference type="InterPro" id="IPR040581">
    <property type="entry name" value="Thioredoxin_11"/>
</dbReference>
<dbReference type="InterPro" id="IPR001870">
    <property type="entry name" value="B30.2/SPRY"/>
</dbReference>
<reference evidence="8" key="2">
    <citation type="submission" date="2025-08" db="UniProtKB">
        <authorList>
            <consortium name="Ensembl"/>
        </authorList>
    </citation>
    <scope>IDENTIFICATION</scope>
</reference>
<reference evidence="9" key="1">
    <citation type="submission" date="2013-10" db="EMBL/GenBank/DDBJ databases">
        <authorList>
            <person name="Schartl M."/>
            <person name="Warren W."/>
        </authorList>
    </citation>
    <scope>NUCLEOTIDE SEQUENCE [LARGE SCALE GENOMIC DNA]</scope>
    <source>
        <strain evidence="9">female</strain>
    </source>
</reference>
<dbReference type="Gene3D" id="2.60.120.920">
    <property type="match status" value="1"/>
</dbReference>
<proteinExistence type="inferred from homology"/>
<organism evidence="8 9">
    <name type="scientific">Poecilia formosa</name>
    <name type="common">Amazon molly</name>
    <name type="synonym">Limia formosa</name>
    <dbReference type="NCBI Taxonomy" id="48698"/>
    <lineage>
        <taxon>Eukaryota</taxon>
        <taxon>Metazoa</taxon>
        <taxon>Chordata</taxon>
        <taxon>Craniata</taxon>
        <taxon>Vertebrata</taxon>
        <taxon>Euteleostomi</taxon>
        <taxon>Actinopterygii</taxon>
        <taxon>Neopterygii</taxon>
        <taxon>Teleostei</taxon>
        <taxon>Neoteleostei</taxon>
        <taxon>Acanthomorphata</taxon>
        <taxon>Ovalentaria</taxon>
        <taxon>Atherinomorphae</taxon>
        <taxon>Cyprinodontiformes</taxon>
        <taxon>Poeciliidae</taxon>
        <taxon>Poeciliinae</taxon>
        <taxon>Poecilia</taxon>
    </lineage>
</organism>
<keyword evidence="4" id="KW-0800">Toxin</keyword>
<dbReference type="GeneTree" id="ENSGT00390000014380"/>
<dbReference type="RefSeq" id="XP_007544878.1">
    <property type="nucleotide sequence ID" value="XM_007544816.2"/>
</dbReference>
<dbReference type="SMART" id="SM00589">
    <property type="entry name" value="PRY"/>
    <property type="match status" value="1"/>
</dbReference>